<dbReference type="AlphaFoldDB" id="A0A8R7U9A0"/>
<feature type="compositionally biased region" description="Low complexity" evidence="1">
    <location>
        <begin position="85"/>
        <end position="99"/>
    </location>
</feature>
<protein>
    <submittedName>
        <fullName evidence="2">Uncharacterized protein</fullName>
    </submittedName>
</protein>
<accession>A0A8R7U9A0</accession>
<sequence>MHRSVPRPPPSPRPANVSSSSGVVLFIVIVPGSRLRSRRNVTIDHLVLYLRPPRRHRRVRHLHCTPGLLELVPETVKIESRRHTPSSTTTPTTLEVPTT</sequence>
<dbReference type="Proteomes" id="UP000015106">
    <property type="component" value="Chromosome 4"/>
</dbReference>
<keyword evidence="3" id="KW-1185">Reference proteome</keyword>
<feature type="region of interest" description="Disordered" evidence="1">
    <location>
        <begin position="79"/>
        <end position="99"/>
    </location>
</feature>
<evidence type="ECO:0000313" key="2">
    <source>
        <dbReference type="EnsemblPlants" id="TuG1812G0400002331.01.T01"/>
    </source>
</evidence>
<reference evidence="3" key="1">
    <citation type="journal article" date="2013" name="Nature">
        <title>Draft genome of the wheat A-genome progenitor Triticum urartu.</title>
        <authorList>
            <person name="Ling H.Q."/>
            <person name="Zhao S."/>
            <person name="Liu D."/>
            <person name="Wang J."/>
            <person name="Sun H."/>
            <person name="Zhang C."/>
            <person name="Fan H."/>
            <person name="Li D."/>
            <person name="Dong L."/>
            <person name="Tao Y."/>
            <person name="Gao C."/>
            <person name="Wu H."/>
            <person name="Li Y."/>
            <person name="Cui Y."/>
            <person name="Guo X."/>
            <person name="Zheng S."/>
            <person name="Wang B."/>
            <person name="Yu K."/>
            <person name="Liang Q."/>
            <person name="Yang W."/>
            <person name="Lou X."/>
            <person name="Chen J."/>
            <person name="Feng M."/>
            <person name="Jian J."/>
            <person name="Zhang X."/>
            <person name="Luo G."/>
            <person name="Jiang Y."/>
            <person name="Liu J."/>
            <person name="Wang Z."/>
            <person name="Sha Y."/>
            <person name="Zhang B."/>
            <person name="Wu H."/>
            <person name="Tang D."/>
            <person name="Shen Q."/>
            <person name="Xue P."/>
            <person name="Zou S."/>
            <person name="Wang X."/>
            <person name="Liu X."/>
            <person name="Wang F."/>
            <person name="Yang Y."/>
            <person name="An X."/>
            <person name="Dong Z."/>
            <person name="Zhang K."/>
            <person name="Zhang X."/>
            <person name="Luo M.C."/>
            <person name="Dvorak J."/>
            <person name="Tong Y."/>
            <person name="Wang J."/>
            <person name="Yang H."/>
            <person name="Li Z."/>
            <person name="Wang D."/>
            <person name="Zhang A."/>
            <person name="Wang J."/>
        </authorList>
    </citation>
    <scope>NUCLEOTIDE SEQUENCE</scope>
    <source>
        <strain evidence="3">cv. G1812</strain>
    </source>
</reference>
<evidence type="ECO:0000256" key="1">
    <source>
        <dbReference type="SAM" id="MobiDB-lite"/>
    </source>
</evidence>
<dbReference type="EnsemblPlants" id="TuG1812G0400002331.01.T01">
    <property type="protein sequence ID" value="TuG1812G0400002331.01.T01"/>
    <property type="gene ID" value="TuG1812G0400002331.01"/>
</dbReference>
<reference evidence="2" key="2">
    <citation type="submission" date="2018-03" db="EMBL/GenBank/DDBJ databases">
        <title>The Triticum urartu genome reveals the dynamic nature of wheat genome evolution.</title>
        <authorList>
            <person name="Ling H."/>
            <person name="Ma B."/>
            <person name="Shi X."/>
            <person name="Liu H."/>
            <person name="Dong L."/>
            <person name="Sun H."/>
            <person name="Cao Y."/>
            <person name="Gao Q."/>
            <person name="Zheng S."/>
            <person name="Li Y."/>
            <person name="Yu Y."/>
            <person name="Du H."/>
            <person name="Qi M."/>
            <person name="Li Y."/>
            <person name="Yu H."/>
            <person name="Cui Y."/>
            <person name="Wang N."/>
            <person name="Chen C."/>
            <person name="Wu H."/>
            <person name="Zhao Y."/>
            <person name="Zhang J."/>
            <person name="Li Y."/>
            <person name="Zhou W."/>
            <person name="Zhang B."/>
            <person name="Hu W."/>
            <person name="Eijk M."/>
            <person name="Tang J."/>
            <person name="Witsenboer H."/>
            <person name="Zhao S."/>
            <person name="Li Z."/>
            <person name="Zhang A."/>
            <person name="Wang D."/>
            <person name="Liang C."/>
        </authorList>
    </citation>
    <scope>NUCLEOTIDE SEQUENCE [LARGE SCALE GENOMIC DNA]</scope>
    <source>
        <strain evidence="2">cv. G1812</strain>
    </source>
</reference>
<name>A0A8R7U9A0_TRIUA</name>
<evidence type="ECO:0000313" key="3">
    <source>
        <dbReference type="Proteomes" id="UP000015106"/>
    </source>
</evidence>
<proteinExistence type="predicted"/>
<dbReference type="Gramene" id="TuG1812G0400002331.01.T01">
    <property type="protein sequence ID" value="TuG1812G0400002331.01.T01"/>
    <property type="gene ID" value="TuG1812G0400002331.01"/>
</dbReference>
<reference evidence="2" key="3">
    <citation type="submission" date="2022-06" db="UniProtKB">
        <authorList>
            <consortium name="EnsemblPlants"/>
        </authorList>
    </citation>
    <scope>IDENTIFICATION</scope>
</reference>
<organism evidence="2 3">
    <name type="scientific">Triticum urartu</name>
    <name type="common">Red wild einkorn</name>
    <name type="synonym">Crithodium urartu</name>
    <dbReference type="NCBI Taxonomy" id="4572"/>
    <lineage>
        <taxon>Eukaryota</taxon>
        <taxon>Viridiplantae</taxon>
        <taxon>Streptophyta</taxon>
        <taxon>Embryophyta</taxon>
        <taxon>Tracheophyta</taxon>
        <taxon>Spermatophyta</taxon>
        <taxon>Magnoliopsida</taxon>
        <taxon>Liliopsida</taxon>
        <taxon>Poales</taxon>
        <taxon>Poaceae</taxon>
        <taxon>BOP clade</taxon>
        <taxon>Pooideae</taxon>
        <taxon>Triticodae</taxon>
        <taxon>Triticeae</taxon>
        <taxon>Triticinae</taxon>
        <taxon>Triticum</taxon>
    </lineage>
</organism>